<dbReference type="EMBL" id="ML979135">
    <property type="protein sequence ID" value="KAF1916666.1"/>
    <property type="molecule type" value="Genomic_DNA"/>
</dbReference>
<accession>A0A6A5QPP3</accession>
<proteinExistence type="predicted"/>
<keyword evidence="2" id="KW-1185">Reference proteome</keyword>
<dbReference type="AlphaFoldDB" id="A0A6A5QPP3"/>
<evidence type="ECO:0000313" key="2">
    <source>
        <dbReference type="Proteomes" id="UP000800096"/>
    </source>
</evidence>
<evidence type="ECO:0000313" key="1">
    <source>
        <dbReference type="EMBL" id="KAF1916666.1"/>
    </source>
</evidence>
<name>A0A6A5QPP3_AMPQU</name>
<protein>
    <submittedName>
        <fullName evidence="1">Uncharacterized protein</fullName>
    </submittedName>
</protein>
<dbReference type="Proteomes" id="UP000800096">
    <property type="component" value="Unassembled WGS sequence"/>
</dbReference>
<organism evidence="1 2">
    <name type="scientific">Ampelomyces quisqualis</name>
    <name type="common">Powdery mildew agent</name>
    <dbReference type="NCBI Taxonomy" id="50730"/>
    <lineage>
        <taxon>Eukaryota</taxon>
        <taxon>Fungi</taxon>
        <taxon>Dikarya</taxon>
        <taxon>Ascomycota</taxon>
        <taxon>Pezizomycotina</taxon>
        <taxon>Dothideomycetes</taxon>
        <taxon>Pleosporomycetidae</taxon>
        <taxon>Pleosporales</taxon>
        <taxon>Pleosporineae</taxon>
        <taxon>Phaeosphaeriaceae</taxon>
        <taxon>Ampelomyces</taxon>
    </lineage>
</organism>
<gene>
    <name evidence="1" type="ORF">BDU57DRAFT_516904</name>
</gene>
<reference evidence="1" key="1">
    <citation type="journal article" date="2020" name="Stud. Mycol.">
        <title>101 Dothideomycetes genomes: a test case for predicting lifestyles and emergence of pathogens.</title>
        <authorList>
            <person name="Haridas S."/>
            <person name="Albert R."/>
            <person name="Binder M."/>
            <person name="Bloem J."/>
            <person name="Labutti K."/>
            <person name="Salamov A."/>
            <person name="Andreopoulos B."/>
            <person name="Baker S."/>
            <person name="Barry K."/>
            <person name="Bills G."/>
            <person name="Bluhm B."/>
            <person name="Cannon C."/>
            <person name="Castanera R."/>
            <person name="Culley D."/>
            <person name="Daum C."/>
            <person name="Ezra D."/>
            <person name="Gonzalez J."/>
            <person name="Henrissat B."/>
            <person name="Kuo A."/>
            <person name="Liang C."/>
            <person name="Lipzen A."/>
            <person name="Lutzoni F."/>
            <person name="Magnuson J."/>
            <person name="Mondo S."/>
            <person name="Nolan M."/>
            <person name="Ohm R."/>
            <person name="Pangilinan J."/>
            <person name="Park H.-J."/>
            <person name="Ramirez L."/>
            <person name="Alfaro M."/>
            <person name="Sun H."/>
            <person name="Tritt A."/>
            <person name="Yoshinaga Y."/>
            <person name="Zwiers L.-H."/>
            <person name="Turgeon B."/>
            <person name="Goodwin S."/>
            <person name="Spatafora J."/>
            <person name="Crous P."/>
            <person name="Grigoriev I."/>
        </authorList>
    </citation>
    <scope>NUCLEOTIDE SEQUENCE</scope>
    <source>
        <strain evidence="1">HMLAC05119</strain>
    </source>
</reference>
<sequence length="60" mass="6896">MAYKIISEVGFSAPFGFVESESYAGWLNQGFHDSILPFDLWRDCGRLQISSTRRHWANIS</sequence>